<feature type="compositionally biased region" description="Basic and acidic residues" evidence="5">
    <location>
        <begin position="461"/>
        <end position="526"/>
    </location>
</feature>
<evidence type="ECO:0000256" key="6">
    <source>
        <dbReference type="SAM" id="Phobius"/>
    </source>
</evidence>
<evidence type="ECO:0000256" key="1">
    <source>
        <dbReference type="ARBA" id="ARBA00022618"/>
    </source>
</evidence>
<dbReference type="SMART" id="SM01332">
    <property type="entry name" value="Cyclin_C"/>
    <property type="match status" value="1"/>
</dbReference>
<feature type="compositionally biased region" description="Basic and acidic residues" evidence="5">
    <location>
        <begin position="545"/>
        <end position="554"/>
    </location>
</feature>
<dbReference type="SUPFAM" id="SSF47954">
    <property type="entry name" value="Cyclin-like"/>
    <property type="match status" value="2"/>
</dbReference>
<dbReference type="InterPro" id="IPR004367">
    <property type="entry name" value="Cyclin_C-dom"/>
</dbReference>
<evidence type="ECO:0000256" key="3">
    <source>
        <dbReference type="ARBA" id="ARBA00023306"/>
    </source>
</evidence>
<dbReference type="InterPro" id="IPR039361">
    <property type="entry name" value="Cyclin"/>
</dbReference>
<feature type="region of interest" description="Disordered" evidence="5">
    <location>
        <begin position="695"/>
        <end position="772"/>
    </location>
</feature>
<dbReference type="GO" id="GO:0051301">
    <property type="term" value="P:cell division"/>
    <property type="evidence" value="ECO:0007669"/>
    <property type="project" value="UniProtKB-KW"/>
</dbReference>
<dbReference type="Pfam" id="PF00134">
    <property type="entry name" value="Cyclin_N"/>
    <property type="match status" value="1"/>
</dbReference>
<keyword evidence="6" id="KW-0812">Transmembrane</keyword>
<keyword evidence="1" id="KW-0132">Cell division</keyword>
<feature type="region of interest" description="Disordered" evidence="5">
    <location>
        <begin position="1669"/>
        <end position="1688"/>
    </location>
</feature>
<sequence length="1688" mass="194944">MQKPRGVLSNITNISSGIISAKEAALNAQPVSRPITVRGPNTERVAQARAISAQPTPRDLTTAESATPITEPPIPPYLVPINELAEDIDFGDETNENLCSCYANDIYAYLKELEMKLRVAPNYMQIQPHITPRLRAYCVDWQVQMHRHLSQMFEKPLQIDTLFLSIHTLDRFLSRKIIAADKLHLVGLGCFYVASKFEETYYPSIDQLLKFVPNVGKKDDIIRMERVILNELKYTLGAPTSLIFLKRYAKAAHADQNIGMLSRFMSEYALSNYSISSNYLPSVIAASATAHALRIVGRQPWTATLQKYTGYTFEDLRACMTEMRDIIKKAPILKTQAIYRKYADQKYLKAAVTAVQQGVNGNKFKMNRATYLKNALKSVLDVIPKQQKNLYQIGEKVNPNQASICNFFQLCVDTGDVPLISSVIVTISQISQSSFFPELNPKNNTKIQEIIQSAQDEIEDKDNQKTKSKETTKKPRKQTQDRSKSPGNQERSESDERRPEIKRRLNNDEAEKFQVVRLGDEKERGRSNKRSKSRSPSSSSDPGDDNQKDKDHFEGRKHKRDKQNKEREQKASLQSANDLVNSLNAPIAPITAIPASILPASILPSKFTQTQSSYNQLIQQANGSLISTAILGAKSTVGQQSQQGQLKDLQNVTDNKIIAPKAVKPNVGPQADTRSPHAIINLQDQFHNQLQQQNMLIPPPNLPQTNQYNQSRLSHVQQQQILQPHNQSPFGSPYPVNKNQNKVQQPISKTDKEKQKIKGQIVNKDDEDDDEEYQDVGYIDNKTGKEKKNEEQWKTRRLSLTTMIQNYQEKGSKSVICLIFFIILGILALWTISSFIYAFVILNSESEQSQSSFLNIQQDYSKAHQTKYTKQYFDDNLNAREIVMIRIGGQDAPIYKRIILLPWKSIHQFIYSPVKSLSILIISKVSNIYQNFNQPSQSDIIKPTKDKKQYFCPDNTNEYVYNGKKVIDDGLQFKQFIELYMPINMNSEYCTPCPDNGTCIISLKNKNEKELKDKSEQRLDDLQFANLEFESVLRCKPQYRIIKPNWLGKIPSKQKLQLEEEKYAQLHLQQQHNQLQSTPSSKNTDIVIQQIIKEAGSYETQISTDSRSYCFIDHRYNTLIDLASIRMREVLEYQQANYMCKKDGEQYIDGRQTDNKIYLYKQLDQLSTSQISQSKNQQQQSKSLITLSPENPYIIEYDFLSIIHYQFGQVIEVLRGKETLLKTNELFEINEKSKESRKIDRMLQRASMNFFHYHDDQWKQEFGEEFIEFFYEAEEKAFQEQMKEKTQSSFLDNKNTGKNSKKQSKNQQSQQQQQLLQKQDKYLYQFDEENGQYEFTGIPYRSFFCKTKLFFHRLWKIIMTLLIIIIIILIIASVGYAYFLHQRYEKEKDTLAFNMACYILQNEQQQSEENLISETFRRSQIQPSEKRKKYILSNLVRDSRIQQGLHDTWKWINQSNNFTDSSLSQFPVEPVGAWVVRQQQRESQRKIKQQNDQIKKQYDKDLRHAKEWLKRQRKRSKNRKKQTNSSSSNNNIQSRNDDRIQQDDVDNEASADDDSLADISDDELVKRFMRKENENNKSSDQLDILVPTNGWQQQQLQNQNQARLTNGYLQPLLQQDYGDSGYILGNTGNFQQNRNKQQGPPRQSNNSGSSLYNNTFTSPNILSFAQGKQLGQSTAGQSMFKPPSHFAE</sequence>
<feature type="region of interest" description="Disordered" evidence="5">
    <location>
        <begin position="50"/>
        <end position="72"/>
    </location>
</feature>
<dbReference type="InterPro" id="IPR006671">
    <property type="entry name" value="Cyclin_N"/>
</dbReference>
<feature type="domain" description="Cyclin C-terminal" evidence="8">
    <location>
        <begin position="239"/>
        <end position="356"/>
    </location>
</feature>
<accession>A0A5J4WG43</accession>
<protein>
    <submittedName>
        <fullName evidence="9">Putative cyclin B</fullName>
    </submittedName>
</protein>
<evidence type="ECO:0000313" key="9">
    <source>
        <dbReference type="EMBL" id="KAA6393492.1"/>
    </source>
</evidence>
<dbReference type="Proteomes" id="UP000324800">
    <property type="component" value="Unassembled WGS sequence"/>
</dbReference>
<feature type="compositionally biased region" description="Polar residues" evidence="5">
    <location>
        <begin position="703"/>
        <end position="730"/>
    </location>
</feature>
<reference evidence="9 10" key="1">
    <citation type="submission" date="2019-03" db="EMBL/GenBank/DDBJ databases">
        <title>Single cell metagenomics reveals metabolic interactions within the superorganism composed of flagellate Streblomastix strix and complex community of Bacteroidetes bacteria on its surface.</title>
        <authorList>
            <person name="Treitli S.C."/>
            <person name="Kolisko M."/>
            <person name="Husnik F."/>
            <person name="Keeling P."/>
            <person name="Hampl V."/>
        </authorList>
    </citation>
    <scope>NUCLEOTIDE SEQUENCE [LARGE SCALE GENOMIC DNA]</scope>
    <source>
        <strain evidence="9">ST1C</strain>
    </source>
</reference>
<evidence type="ECO:0000259" key="7">
    <source>
        <dbReference type="SMART" id="SM00385"/>
    </source>
</evidence>
<keyword evidence="6" id="KW-1133">Transmembrane helix</keyword>
<evidence type="ECO:0000313" key="10">
    <source>
        <dbReference type="Proteomes" id="UP000324800"/>
    </source>
</evidence>
<dbReference type="FunFam" id="1.10.472.10:FF:000001">
    <property type="entry name" value="G2/mitotic-specific cyclin"/>
    <property type="match status" value="1"/>
</dbReference>
<dbReference type="InterPro" id="IPR036915">
    <property type="entry name" value="Cyclin-like_sf"/>
</dbReference>
<feature type="compositionally biased region" description="Polar residues" evidence="5">
    <location>
        <begin position="1626"/>
        <end position="1654"/>
    </location>
</feature>
<feature type="compositionally biased region" description="Polar residues" evidence="5">
    <location>
        <begin position="1288"/>
        <end position="1297"/>
    </location>
</feature>
<dbReference type="SMART" id="SM00385">
    <property type="entry name" value="CYCLIN"/>
    <property type="match status" value="2"/>
</dbReference>
<evidence type="ECO:0000256" key="5">
    <source>
        <dbReference type="SAM" id="MobiDB-lite"/>
    </source>
</evidence>
<dbReference type="OrthoDB" id="5590282at2759"/>
<feature type="compositionally biased region" description="Polar residues" evidence="5">
    <location>
        <begin position="737"/>
        <end position="748"/>
    </location>
</feature>
<keyword evidence="2 4" id="KW-0195">Cyclin</keyword>
<comment type="similarity">
    <text evidence="4">Belongs to the cyclin family.</text>
</comment>
<feature type="region of interest" description="Disordered" evidence="5">
    <location>
        <begin position="1510"/>
        <end position="1558"/>
    </location>
</feature>
<feature type="transmembrane region" description="Helical" evidence="6">
    <location>
        <begin position="818"/>
        <end position="842"/>
    </location>
</feature>
<feature type="transmembrane region" description="Helical" evidence="6">
    <location>
        <begin position="1357"/>
        <end position="1379"/>
    </location>
</feature>
<feature type="compositionally biased region" description="Basic residues" evidence="5">
    <location>
        <begin position="1511"/>
        <end position="1522"/>
    </location>
</feature>
<feature type="compositionally biased region" description="Acidic residues" evidence="5">
    <location>
        <begin position="1543"/>
        <end position="1558"/>
    </location>
</feature>
<dbReference type="Pfam" id="PF02984">
    <property type="entry name" value="Cyclin_C"/>
    <property type="match status" value="1"/>
</dbReference>
<feature type="compositionally biased region" description="Low complexity" evidence="5">
    <location>
        <begin position="1523"/>
        <end position="1534"/>
    </location>
</feature>
<gene>
    <name evidence="9" type="ORF">EZS28_010980</name>
</gene>
<organism evidence="9 10">
    <name type="scientific">Streblomastix strix</name>
    <dbReference type="NCBI Taxonomy" id="222440"/>
    <lineage>
        <taxon>Eukaryota</taxon>
        <taxon>Metamonada</taxon>
        <taxon>Preaxostyla</taxon>
        <taxon>Oxymonadida</taxon>
        <taxon>Streblomastigidae</taxon>
        <taxon>Streblomastix</taxon>
    </lineage>
</organism>
<keyword evidence="3" id="KW-0131">Cell cycle</keyword>
<evidence type="ECO:0000259" key="8">
    <source>
        <dbReference type="SMART" id="SM01332"/>
    </source>
</evidence>
<proteinExistence type="inferred from homology"/>
<feature type="region of interest" description="Disordered" evidence="5">
    <location>
        <begin position="1624"/>
        <end position="1654"/>
    </location>
</feature>
<evidence type="ECO:0000256" key="2">
    <source>
        <dbReference type="ARBA" id="ARBA00023127"/>
    </source>
</evidence>
<name>A0A5J4WG43_9EUKA</name>
<dbReference type="InterPro" id="IPR013763">
    <property type="entry name" value="Cyclin-like_dom"/>
</dbReference>
<dbReference type="Gene3D" id="1.10.472.10">
    <property type="entry name" value="Cyclin-like"/>
    <property type="match status" value="2"/>
</dbReference>
<feature type="region of interest" description="Disordered" evidence="5">
    <location>
        <begin position="455"/>
        <end position="574"/>
    </location>
</feature>
<keyword evidence="6" id="KW-0472">Membrane</keyword>
<evidence type="ECO:0000256" key="4">
    <source>
        <dbReference type="RuleBase" id="RU000383"/>
    </source>
</evidence>
<feature type="domain" description="Cyclin-like" evidence="7">
    <location>
        <begin position="243"/>
        <end position="325"/>
    </location>
</feature>
<dbReference type="PANTHER" id="PTHR10177">
    <property type="entry name" value="CYCLINS"/>
    <property type="match status" value="1"/>
</dbReference>
<feature type="region of interest" description="Disordered" evidence="5">
    <location>
        <begin position="1288"/>
        <end position="1311"/>
    </location>
</feature>
<feature type="domain" description="Cyclin-like" evidence="7">
    <location>
        <begin position="140"/>
        <end position="230"/>
    </location>
</feature>
<dbReference type="EMBL" id="SNRW01002215">
    <property type="protein sequence ID" value="KAA6393492.1"/>
    <property type="molecule type" value="Genomic_DNA"/>
</dbReference>
<comment type="caution">
    <text evidence="9">The sequence shown here is derived from an EMBL/GenBank/DDBJ whole genome shotgun (WGS) entry which is preliminary data.</text>
</comment>